<sequence length="134" mass="15665">MDHFVYEQILQNVMLPFARASLRVRYSFQQDNDPKHTSNHIKVSEMSKTISIFLKNWFATDRVTVMEWSSQSPDLNLIEHLWEELERRVSGIRAQNADQKFSQLQTAWALIPQSVLTNLPRRCQAVIDSRGFAD</sequence>
<proteinExistence type="predicted"/>
<dbReference type="Proteomes" id="UP000005237">
    <property type="component" value="Unassembled WGS sequence"/>
</dbReference>
<accession>A0A8R1IJA7</accession>
<dbReference type="EnsemblMetazoa" id="CJA37387.1">
    <property type="protein sequence ID" value="CJA37387.1"/>
    <property type="gene ID" value="WBGene00213234"/>
</dbReference>
<dbReference type="Gene3D" id="3.30.420.10">
    <property type="entry name" value="Ribonuclease H-like superfamily/Ribonuclease H"/>
    <property type="match status" value="1"/>
</dbReference>
<reference evidence="2" key="1">
    <citation type="submission" date="2010-08" db="EMBL/GenBank/DDBJ databases">
        <authorList>
            <consortium name="Caenorhabditis japonica Sequencing Consortium"/>
            <person name="Wilson R.K."/>
        </authorList>
    </citation>
    <scope>NUCLEOTIDE SEQUENCE [LARGE SCALE GENOMIC DNA]</scope>
    <source>
        <strain evidence="2">DF5081</strain>
    </source>
</reference>
<evidence type="ECO:0000313" key="1">
    <source>
        <dbReference type="EnsemblMetazoa" id="CJA37387.1"/>
    </source>
</evidence>
<dbReference type="InterPro" id="IPR036397">
    <property type="entry name" value="RNaseH_sf"/>
</dbReference>
<evidence type="ECO:0008006" key="3">
    <source>
        <dbReference type="Google" id="ProtNLM"/>
    </source>
</evidence>
<protein>
    <recommendedName>
        <fullName evidence="3">Tc1-like transposase DDE domain-containing protein</fullName>
    </recommendedName>
</protein>
<organism evidence="1 2">
    <name type="scientific">Caenorhabditis japonica</name>
    <dbReference type="NCBI Taxonomy" id="281687"/>
    <lineage>
        <taxon>Eukaryota</taxon>
        <taxon>Metazoa</taxon>
        <taxon>Ecdysozoa</taxon>
        <taxon>Nematoda</taxon>
        <taxon>Chromadorea</taxon>
        <taxon>Rhabditida</taxon>
        <taxon>Rhabditina</taxon>
        <taxon>Rhabditomorpha</taxon>
        <taxon>Rhabditoidea</taxon>
        <taxon>Rhabditidae</taxon>
        <taxon>Peloderinae</taxon>
        <taxon>Caenorhabditis</taxon>
    </lineage>
</organism>
<keyword evidence="2" id="KW-1185">Reference proteome</keyword>
<evidence type="ECO:0000313" key="2">
    <source>
        <dbReference type="Proteomes" id="UP000005237"/>
    </source>
</evidence>
<name>A0A8R1IJA7_CAEJA</name>
<dbReference type="AlphaFoldDB" id="A0A8R1IJA7"/>
<dbReference type="GO" id="GO:0003676">
    <property type="term" value="F:nucleic acid binding"/>
    <property type="evidence" value="ECO:0007669"/>
    <property type="project" value="InterPro"/>
</dbReference>
<reference evidence="1" key="2">
    <citation type="submission" date="2022-06" db="UniProtKB">
        <authorList>
            <consortium name="EnsemblMetazoa"/>
        </authorList>
    </citation>
    <scope>IDENTIFICATION</scope>
    <source>
        <strain evidence="1">DF5081</strain>
    </source>
</reference>